<evidence type="ECO:0000313" key="1">
    <source>
        <dbReference type="EnsemblPlants" id="cds.evm.model.ctgX2.31"/>
    </source>
</evidence>
<dbReference type="Proteomes" id="UP000596661">
    <property type="component" value="Unassembled WGS sequence"/>
</dbReference>
<reference evidence="1" key="1">
    <citation type="submission" date="2021-03" db="UniProtKB">
        <authorList>
            <consortium name="EnsemblPlants"/>
        </authorList>
    </citation>
    <scope>IDENTIFICATION</scope>
</reference>
<keyword evidence="2" id="KW-1185">Reference proteome</keyword>
<name>A0A803QRW6_CANSA</name>
<accession>A0A803QRW6</accession>
<dbReference type="Gramene" id="evm.model.ctgX2.31">
    <property type="protein sequence ID" value="cds.evm.model.ctgX2.31"/>
    <property type="gene ID" value="evm.TU.ctgX2.31"/>
</dbReference>
<organism evidence="1 2">
    <name type="scientific">Cannabis sativa</name>
    <name type="common">Hemp</name>
    <name type="synonym">Marijuana</name>
    <dbReference type="NCBI Taxonomy" id="3483"/>
    <lineage>
        <taxon>Eukaryota</taxon>
        <taxon>Viridiplantae</taxon>
        <taxon>Streptophyta</taxon>
        <taxon>Embryophyta</taxon>
        <taxon>Tracheophyta</taxon>
        <taxon>Spermatophyta</taxon>
        <taxon>Magnoliopsida</taxon>
        <taxon>eudicotyledons</taxon>
        <taxon>Gunneridae</taxon>
        <taxon>Pentapetalae</taxon>
        <taxon>rosids</taxon>
        <taxon>fabids</taxon>
        <taxon>Rosales</taxon>
        <taxon>Cannabaceae</taxon>
        <taxon>Cannabis</taxon>
    </lineage>
</organism>
<evidence type="ECO:0000313" key="2">
    <source>
        <dbReference type="Proteomes" id="UP000596661"/>
    </source>
</evidence>
<protein>
    <submittedName>
        <fullName evidence="1">Uncharacterized protein</fullName>
    </submittedName>
</protein>
<proteinExistence type="predicted"/>
<dbReference type="EnsemblPlants" id="evm.model.ctgX2.31">
    <property type="protein sequence ID" value="cds.evm.model.ctgX2.31"/>
    <property type="gene ID" value="evm.TU.ctgX2.31"/>
</dbReference>
<dbReference type="AlphaFoldDB" id="A0A803QRW6"/>
<sequence>SMSIWSPGSSPSDSGSRSNLILIFSQVLGQVSQLPILGHEMQVVSLYGLGIGSGRVSVGSLSRESWVPRFKLGSGGTRVPDLVLFPGSHFKWTPRSRHRPHWLSQVPFRVWVRIETWRLVLCLRPWLRVLNAFPSLGTILELGVGSDEGLGLDQ</sequence>